<keyword evidence="3" id="KW-0677">Repeat</keyword>
<dbReference type="PANTHER" id="PTHR46144:SF6">
    <property type="entry name" value="C2H2-TYPE DOMAIN-CONTAINING PROTEIN"/>
    <property type="match status" value="1"/>
</dbReference>
<dbReference type="PANTHER" id="PTHR46144">
    <property type="entry name" value="ZINC FINGER PROTEIN 385B-LIKE"/>
    <property type="match status" value="1"/>
</dbReference>
<evidence type="ECO:0000256" key="3">
    <source>
        <dbReference type="ARBA" id="ARBA00022737"/>
    </source>
</evidence>
<dbReference type="InterPro" id="IPR013087">
    <property type="entry name" value="Znf_C2H2_type"/>
</dbReference>
<dbReference type="SMART" id="SM00451">
    <property type="entry name" value="ZnF_U1"/>
    <property type="match status" value="3"/>
</dbReference>
<dbReference type="InterPro" id="IPR051868">
    <property type="entry name" value="ZN346_ZMAT4"/>
</dbReference>
<organism evidence="8 9">
    <name type="scientific">Polyplax serrata</name>
    <name type="common">Common mouse louse</name>
    <dbReference type="NCBI Taxonomy" id="468196"/>
    <lineage>
        <taxon>Eukaryota</taxon>
        <taxon>Metazoa</taxon>
        <taxon>Ecdysozoa</taxon>
        <taxon>Arthropoda</taxon>
        <taxon>Hexapoda</taxon>
        <taxon>Insecta</taxon>
        <taxon>Pterygota</taxon>
        <taxon>Neoptera</taxon>
        <taxon>Paraneoptera</taxon>
        <taxon>Psocodea</taxon>
        <taxon>Troctomorpha</taxon>
        <taxon>Phthiraptera</taxon>
        <taxon>Anoplura</taxon>
        <taxon>Polyplacidae</taxon>
        <taxon>Polyplax</taxon>
    </lineage>
</organism>
<protein>
    <recommendedName>
        <fullName evidence="7">C2H2-type domain-containing protein</fullName>
    </recommendedName>
</protein>
<dbReference type="PROSITE" id="PS00028">
    <property type="entry name" value="ZINC_FINGER_C2H2_1"/>
    <property type="match status" value="2"/>
</dbReference>
<dbReference type="AlphaFoldDB" id="A0AAN8PDC6"/>
<proteinExistence type="predicted"/>
<keyword evidence="2" id="KW-0479">Metal-binding</keyword>
<accession>A0AAN8PDC6</accession>
<evidence type="ECO:0000256" key="2">
    <source>
        <dbReference type="ARBA" id="ARBA00022723"/>
    </source>
</evidence>
<comment type="subcellular location">
    <subcellularLocation>
        <location evidence="1">Nucleus</location>
    </subcellularLocation>
</comment>
<evidence type="ECO:0000256" key="6">
    <source>
        <dbReference type="ARBA" id="ARBA00023242"/>
    </source>
</evidence>
<evidence type="ECO:0000256" key="1">
    <source>
        <dbReference type="ARBA" id="ARBA00004123"/>
    </source>
</evidence>
<sequence>MCDFPGEMNKSQGFISSNLRVINIEDDIDQSLKNVNMNVSKDLVAAAGFNVETPIVSAIIGNITGILPTKKNVVTEVLKCEICDCEITSNSILEYHINGSRHRKKLKALNIIAQLKEEKGIHVDKSDMLKTFHCDICSLTVNSAQQLEFHLSGAKHKKKIAKANFLESVNYGCNDIIGVQEAALLPKKTRKEEPKTVTCKTCNVVMNSQNQYDQHLGSKKHKLRSTKVVLRRRYWNAYNRP</sequence>
<dbReference type="EMBL" id="JAWJWE010000036">
    <property type="protein sequence ID" value="KAK6628292.1"/>
    <property type="molecule type" value="Genomic_DNA"/>
</dbReference>
<reference evidence="8 9" key="1">
    <citation type="submission" date="2023-10" db="EMBL/GenBank/DDBJ databases">
        <title>Genomes of two closely related lineages of the louse Polyplax serrata with different host specificities.</title>
        <authorList>
            <person name="Martinu J."/>
            <person name="Tarabai H."/>
            <person name="Stefka J."/>
            <person name="Hypsa V."/>
        </authorList>
    </citation>
    <scope>NUCLEOTIDE SEQUENCE [LARGE SCALE GENOMIC DNA]</scope>
    <source>
        <strain evidence="8">HR10_N</strain>
    </source>
</reference>
<evidence type="ECO:0000256" key="4">
    <source>
        <dbReference type="ARBA" id="ARBA00022771"/>
    </source>
</evidence>
<dbReference type="SUPFAM" id="SSF57667">
    <property type="entry name" value="beta-beta-alpha zinc fingers"/>
    <property type="match status" value="3"/>
</dbReference>
<dbReference type="Proteomes" id="UP001372834">
    <property type="component" value="Unassembled WGS sequence"/>
</dbReference>
<dbReference type="GO" id="GO:0003676">
    <property type="term" value="F:nucleic acid binding"/>
    <property type="evidence" value="ECO:0007669"/>
    <property type="project" value="InterPro"/>
</dbReference>
<feature type="domain" description="C2H2-type" evidence="7">
    <location>
        <begin position="134"/>
        <end position="156"/>
    </location>
</feature>
<keyword evidence="6" id="KW-0539">Nucleus</keyword>
<dbReference type="SMART" id="SM00355">
    <property type="entry name" value="ZnF_C2H2"/>
    <property type="match status" value="3"/>
</dbReference>
<keyword evidence="5" id="KW-0862">Zinc</keyword>
<dbReference type="InterPro" id="IPR003604">
    <property type="entry name" value="Matrin/U1-like-C_Znf_C2H2"/>
</dbReference>
<dbReference type="GO" id="GO:0005634">
    <property type="term" value="C:nucleus"/>
    <property type="evidence" value="ECO:0007669"/>
    <property type="project" value="UniProtKB-SubCell"/>
</dbReference>
<dbReference type="InterPro" id="IPR036236">
    <property type="entry name" value="Znf_C2H2_sf"/>
</dbReference>
<comment type="caution">
    <text evidence="8">The sequence shown here is derived from an EMBL/GenBank/DDBJ whole genome shotgun (WGS) entry which is preliminary data.</text>
</comment>
<evidence type="ECO:0000259" key="7">
    <source>
        <dbReference type="PROSITE" id="PS00028"/>
    </source>
</evidence>
<evidence type="ECO:0000256" key="5">
    <source>
        <dbReference type="ARBA" id="ARBA00022833"/>
    </source>
</evidence>
<evidence type="ECO:0000313" key="8">
    <source>
        <dbReference type="EMBL" id="KAK6628292.1"/>
    </source>
</evidence>
<dbReference type="GO" id="GO:0008270">
    <property type="term" value="F:zinc ion binding"/>
    <property type="evidence" value="ECO:0007669"/>
    <property type="project" value="UniProtKB-KW"/>
</dbReference>
<gene>
    <name evidence="8" type="ORF">RUM43_002104</name>
</gene>
<evidence type="ECO:0000313" key="9">
    <source>
        <dbReference type="Proteomes" id="UP001372834"/>
    </source>
</evidence>
<feature type="domain" description="C2H2-type" evidence="7">
    <location>
        <begin position="80"/>
        <end position="102"/>
    </location>
</feature>
<dbReference type="Pfam" id="PF12874">
    <property type="entry name" value="zf-met"/>
    <property type="match status" value="3"/>
</dbReference>
<name>A0AAN8PDC6_POLSC</name>
<dbReference type="Gene3D" id="3.30.160.60">
    <property type="entry name" value="Classic Zinc Finger"/>
    <property type="match status" value="3"/>
</dbReference>
<keyword evidence="4" id="KW-0863">Zinc-finger</keyword>